<evidence type="ECO:0000256" key="11">
    <source>
        <dbReference type="ARBA" id="ARBA00047861"/>
    </source>
</evidence>
<dbReference type="GO" id="GO:0004720">
    <property type="term" value="F:protein-lysine 6-oxidase activity"/>
    <property type="evidence" value="ECO:0007669"/>
    <property type="project" value="UniProtKB-UniRule"/>
</dbReference>
<keyword evidence="8 12" id="KW-0560">Oxidoreductase</keyword>
<feature type="chain" id="PRO_5018578280" description="Lysyl oxidase homolog" evidence="14">
    <location>
        <begin position="22"/>
        <end position="478"/>
    </location>
</feature>
<evidence type="ECO:0000256" key="5">
    <source>
        <dbReference type="ARBA" id="ARBA00022525"/>
    </source>
</evidence>
<keyword evidence="16" id="KW-1185">Reference proteome</keyword>
<comment type="cofactor">
    <cofactor evidence="1 12">
        <name>Cu cation</name>
        <dbReference type="ChEBI" id="CHEBI:23378"/>
    </cofactor>
</comment>
<evidence type="ECO:0000313" key="15">
    <source>
        <dbReference type="Ensembl" id="ENSNBRP00000019700.1"/>
    </source>
</evidence>
<dbReference type="Proteomes" id="UP000261580">
    <property type="component" value="Unassembled WGS sequence"/>
</dbReference>
<evidence type="ECO:0000313" key="16">
    <source>
        <dbReference type="Proteomes" id="UP000261580"/>
    </source>
</evidence>
<keyword evidence="5 12" id="KW-0964">Secreted</keyword>
<dbReference type="InterPro" id="IPR019828">
    <property type="entry name" value="Lysyl_oxidase_CS"/>
</dbReference>
<keyword evidence="7 12" id="KW-0801">TPQ</keyword>
<dbReference type="PRINTS" id="PR00074">
    <property type="entry name" value="LYSYLOXIDASE"/>
</dbReference>
<comment type="similarity">
    <text evidence="3 12">Belongs to the lysyl oxidase family.</text>
</comment>
<proteinExistence type="inferred from homology"/>
<sequence length="478" mass="53174">MEKFVFVLFYLFGVLVCLGTGQHRLRARVGPWTHRIQWENNGQVYSLLSTGTQYRLPAQTRRRDQLLLRANNQVNPPAASSRPTRTGSWEFNELNGHFQQNEILGADADQYILALGRPGTRSQSPTRSQTTTQAVGYSGSLRSQSSSSSALTSVQEFSGSGVPRGGRSTLGDDTGAQRSTDSAVRSPATSIWVTTAEDAGNARRITQETALGDAPSAGPDASRTTDASDPRDPHSIHHRNSVFYNVYPPDRRNRLSARPPPGTGYGTRFFHNGLPDLVPDPYYIQAASYVQRAQMYALRCAAEENCLSSSAYHPSVSDLDYRVLLRFPQRVKNQGTADFLPVRPRHEWEWHSCHQHYHSMEAFSNYDLLDVSTGLKVAEGHKASFCLEDTSCDAGVRRRFACTTHTQGLSPGCYDTYHANIDCQWIDITDVPPGNYILKVTVNPSHLVEESDFSNNEAQCEVRYTGSYVQARNCRIVV</sequence>
<comment type="PTM">
    <text evidence="12">The lysine tyrosylquinone cross-link (LTQ) is generated by condensation of the epsilon-amino group of a lysine with a topaquinone produced by oxidation of tyrosine.</text>
</comment>
<evidence type="ECO:0000256" key="3">
    <source>
        <dbReference type="ARBA" id="ARBA00007492"/>
    </source>
</evidence>
<dbReference type="InterPro" id="IPR050912">
    <property type="entry name" value="LOX-like_protein"/>
</dbReference>
<dbReference type="Bgee" id="ENSNBRG00000015111">
    <property type="expression patterns" value="Expressed in heart"/>
</dbReference>
<comment type="function">
    <text evidence="12">Mediates the post-translational oxidative deamination of lysine residues on target proteins leading to the formation of deaminated lysine (allysine).</text>
</comment>
<dbReference type="AlphaFoldDB" id="A0A3Q4H9Q6"/>
<keyword evidence="6 12" id="KW-0479">Metal-binding</keyword>
<dbReference type="Ensembl" id="ENSNBRT00000020220.1">
    <property type="protein sequence ID" value="ENSNBRP00000019700.1"/>
    <property type="gene ID" value="ENSNBRG00000015111.1"/>
</dbReference>
<dbReference type="GeneTree" id="ENSGT00940000154779"/>
<keyword evidence="9 12" id="KW-0186">Copper</keyword>
<dbReference type="GO" id="GO:0030199">
    <property type="term" value="P:collagen fibril organization"/>
    <property type="evidence" value="ECO:0007669"/>
    <property type="project" value="TreeGrafter"/>
</dbReference>
<protein>
    <recommendedName>
        <fullName evidence="12">Lysyl oxidase homolog</fullName>
        <ecNumber evidence="12">1.4.3.13</ecNumber>
    </recommendedName>
</protein>
<dbReference type="GO" id="GO:0005507">
    <property type="term" value="F:copper ion binding"/>
    <property type="evidence" value="ECO:0007669"/>
    <property type="project" value="UniProtKB-UniRule"/>
</dbReference>
<evidence type="ECO:0000256" key="10">
    <source>
        <dbReference type="ARBA" id="ARBA00023157"/>
    </source>
</evidence>
<evidence type="ECO:0000256" key="1">
    <source>
        <dbReference type="ARBA" id="ARBA00001935"/>
    </source>
</evidence>
<feature type="compositionally biased region" description="Polar residues" evidence="13">
    <location>
        <begin position="176"/>
        <end position="193"/>
    </location>
</feature>
<evidence type="ECO:0000256" key="14">
    <source>
        <dbReference type="SAM" id="SignalP"/>
    </source>
</evidence>
<feature type="signal peptide" evidence="14">
    <location>
        <begin position="1"/>
        <end position="21"/>
    </location>
</feature>
<evidence type="ECO:0000256" key="4">
    <source>
        <dbReference type="ARBA" id="ARBA00022477"/>
    </source>
</evidence>
<keyword evidence="14" id="KW-0732">Signal</keyword>
<dbReference type="PANTHER" id="PTHR45817:SF10">
    <property type="entry name" value="LYSYL OXIDASE HOMOLOG"/>
    <property type="match status" value="1"/>
</dbReference>
<evidence type="ECO:0000256" key="13">
    <source>
        <dbReference type="SAM" id="MobiDB-lite"/>
    </source>
</evidence>
<keyword evidence="10" id="KW-1015">Disulfide bond</keyword>
<comment type="subcellular location">
    <subcellularLocation>
        <location evidence="2 12">Secreted</location>
        <location evidence="2 12">Extracellular space</location>
    </subcellularLocation>
</comment>
<dbReference type="Pfam" id="PF01186">
    <property type="entry name" value="Lysyl_oxidase"/>
    <property type="match status" value="1"/>
</dbReference>
<feature type="region of interest" description="Disordered" evidence="13">
    <location>
        <begin position="117"/>
        <end position="253"/>
    </location>
</feature>
<dbReference type="InterPro" id="IPR013783">
    <property type="entry name" value="Ig-like_fold"/>
</dbReference>
<evidence type="ECO:0000256" key="12">
    <source>
        <dbReference type="RuleBase" id="RU367046"/>
    </source>
</evidence>
<evidence type="ECO:0000256" key="8">
    <source>
        <dbReference type="ARBA" id="ARBA00023002"/>
    </source>
</evidence>
<comment type="catalytic activity">
    <reaction evidence="11 12">
        <text>L-lysyl-[protein] + O2 + H2O = (S)-2-amino-6-oxohexanoyl-[protein] + H2O2 + NH4(+)</text>
        <dbReference type="Rhea" id="RHEA:24544"/>
        <dbReference type="Rhea" id="RHEA-COMP:9752"/>
        <dbReference type="Rhea" id="RHEA-COMP:12448"/>
        <dbReference type="ChEBI" id="CHEBI:15377"/>
        <dbReference type="ChEBI" id="CHEBI:15379"/>
        <dbReference type="ChEBI" id="CHEBI:16240"/>
        <dbReference type="ChEBI" id="CHEBI:28938"/>
        <dbReference type="ChEBI" id="CHEBI:29969"/>
        <dbReference type="ChEBI" id="CHEBI:131803"/>
        <dbReference type="EC" id="1.4.3.13"/>
    </reaction>
</comment>
<keyword evidence="4 12" id="KW-0886">LTQ</keyword>
<dbReference type="STRING" id="32507.ENSNBRP00000019700"/>
<accession>A0A3Q4H9Q6</accession>
<name>A0A3Q4H9Q6_NEOBR</name>
<dbReference type="GO" id="GO:0005615">
    <property type="term" value="C:extracellular space"/>
    <property type="evidence" value="ECO:0007669"/>
    <property type="project" value="UniProtKB-UniRule"/>
</dbReference>
<evidence type="ECO:0000256" key="9">
    <source>
        <dbReference type="ARBA" id="ARBA00023008"/>
    </source>
</evidence>
<evidence type="ECO:0000256" key="7">
    <source>
        <dbReference type="ARBA" id="ARBA00022772"/>
    </source>
</evidence>
<reference evidence="15" key="1">
    <citation type="submission" date="2025-08" db="UniProtKB">
        <authorList>
            <consortium name="Ensembl"/>
        </authorList>
    </citation>
    <scope>IDENTIFICATION</scope>
</reference>
<dbReference type="PROSITE" id="PS00926">
    <property type="entry name" value="LYSYL_OXIDASE"/>
    <property type="match status" value="1"/>
</dbReference>
<dbReference type="EC" id="1.4.3.13" evidence="12"/>
<evidence type="ECO:0000256" key="2">
    <source>
        <dbReference type="ARBA" id="ARBA00004239"/>
    </source>
</evidence>
<reference evidence="15" key="2">
    <citation type="submission" date="2025-09" db="UniProtKB">
        <authorList>
            <consortium name="Ensembl"/>
        </authorList>
    </citation>
    <scope>IDENTIFICATION</scope>
</reference>
<feature type="compositionally biased region" description="Low complexity" evidence="13">
    <location>
        <begin position="120"/>
        <end position="153"/>
    </location>
</feature>
<feature type="compositionally biased region" description="Basic and acidic residues" evidence="13">
    <location>
        <begin position="226"/>
        <end position="235"/>
    </location>
</feature>
<organism evidence="15 16">
    <name type="scientific">Neolamprologus brichardi</name>
    <name type="common">Fairy cichlid</name>
    <name type="synonym">Lamprologus brichardi</name>
    <dbReference type="NCBI Taxonomy" id="32507"/>
    <lineage>
        <taxon>Eukaryota</taxon>
        <taxon>Metazoa</taxon>
        <taxon>Chordata</taxon>
        <taxon>Craniata</taxon>
        <taxon>Vertebrata</taxon>
        <taxon>Euteleostomi</taxon>
        <taxon>Actinopterygii</taxon>
        <taxon>Neopterygii</taxon>
        <taxon>Teleostei</taxon>
        <taxon>Neoteleostei</taxon>
        <taxon>Acanthomorphata</taxon>
        <taxon>Ovalentaria</taxon>
        <taxon>Cichlomorphae</taxon>
        <taxon>Cichliformes</taxon>
        <taxon>Cichlidae</taxon>
        <taxon>African cichlids</taxon>
        <taxon>Pseudocrenilabrinae</taxon>
        <taxon>Lamprologini</taxon>
        <taxon>Neolamprologus</taxon>
    </lineage>
</organism>
<evidence type="ECO:0000256" key="6">
    <source>
        <dbReference type="ARBA" id="ARBA00022723"/>
    </source>
</evidence>
<dbReference type="PANTHER" id="PTHR45817">
    <property type="entry name" value="LYSYL OXIDASE-LIKE-RELATED"/>
    <property type="match status" value="1"/>
</dbReference>
<dbReference type="Gene3D" id="2.60.40.10">
    <property type="entry name" value="Immunoglobulins"/>
    <property type="match status" value="1"/>
</dbReference>
<dbReference type="InterPro" id="IPR001695">
    <property type="entry name" value="Lysyl_oxidase"/>
</dbReference>